<dbReference type="OrthoDB" id="6085804at2759"/>
<evidence type="ECO:0000256" key="1">
    <source>
        <dbReference type="ARBA" id="ARBA00004141"/>
    </source>
</evidence>
<comment type="subcellular location">
    <subcellularLocation>
        <location evidence="1">Membrane</location>
        <topology evidence="1">Multi-pass membrane protein</topology>
    </subcellularLocation>
</comment>
<dbReference type="Gene3D" id="1.20.1070.10">
    <property type="entry name" value="Rhodopsin 7-helix transmembrane proteins"/>
    <property type="match status" value="1"/>
</dbReference>
<evidence type="ECO:0000256" key="2">
    <source>
        <dbReference type="ARBA" id="ARBA00022692"/>
    </source>
</evidence>
<keyword evidence="6" id="KW-0675">Receptor</keyword>
<dbReference type="CDD" id="cd00637">
    <property type="entry name" value="7tm_classA_rhodopsin-like"/>
    <property type="match status" value="1"/>
</dbReference>
<evidence type="ECO:0000256" key="7">
    <source>
        <dbReference type="ARBA" id="ARBA00023224"/>
    </source>
</evidence>
<dbReference type="InterPro" id="IPR017452">
    <property type="entry name" value="GPCR_Rhodpsn_7TM"/>
</dbReference>
<feature type="domain" description="G-protein coupled receptors family 1 profile" evidence="9">
    <location>
        <begin position="61"/>
        <end position="153"/>
    </location>
</feature>
<keyword evidence="7" id="KW-0807">Transducer</keyword>
<reference evidence="10" key="1">
    <citation type="submission" date="2021-04" db="EMBL/GenBank/DDBJ databases">
        <authorList>
            <consortium name="Molecular Ecology Group"/>
        </authorList>
    </citation>
    <scope>NUCLEOTIDE SEQUENCE</scope>
</reference>
<dbReference type="PANTHER" id="PTHR24243">
    <property type="entry name" value="G-PROTEIN COUPLED RECEPTOR"/>
    <property type="match status" value="1"/>
</dbReference>
<name>A0A8S3YN90_9EUPU</name>
<feature type="transmembrane region" description="Helical" evidence="8">
    <location>
        <begin position="83"/>
        <end position="104"/>
    </location>
</feature>
<dbReference type="Proteomes" id="UP000678393">
    <property type="component" value="Unassembled WGS sequence"/>
</dbReference>
<evidence type="ECO:0000256" key="6">
    <source>
        <dbReference type="ARBA" id="ARBA00023170"/>
    </source>
</evidence>
<keyword evidence="2 8" id="KW-0812">Transmembrane</keyword>
<keyword evidence="4" id="KW-0297">G-protein coupled receptor</keyword>
<feature type="transmembrane region" description="Helical" evidence="8">
    <location>
        <begin position="116"/>
        <end position="138"/>
    </location>
</feature>
<evidence type="ECO:0000313" key="10">
    <source>
        <dbReference type="EMBL" id="CAG5118569.1"/>
    </source>
</evidence>
<dbReference type="GO" id="GO:0005886">
    <property type="term" value="C:plasma membrane"/>
    <property type="evidence" value="ECO:0007669"/>
    <property type="project" value="TreeGrafter"/>
</dbReference>
<keyword evidence="11" id="KW-1185">Reference proteome</keyword>
<gene>
    <name evidence="10" type="ORF">CUNI_LOCUS4127</name>
</gene>
<evidence type="ECO:0000313" key="11">
    <source>
        <dbReference type="Proteomes" id="UP000678393"/>
    </source>
</evidence>
<organism evidence="10 11">
    <name type="scientific">Candidula unifasciata</name>
    <dbReference type="NCBI Taxonomy" id="100452"/>
    <lineage>
        <taxon>Eukaryota</taxon>
        <taxon>Metazoa</taxon>
        <taxon>Spiralia</taxon>
        <taxon>Lophotrochozoa</taxon>
        <taxon>Mollusca</taxon>
        <taxon>Gastropoda</taxon>
        <taxon>Heterobranchia</taxon>
        <taxon>Euthyneura</taxon>
        <taxon>Panpulmonata</taxon>
        <taxon>Eupulmonata</taxon>
        <taxon>Stylommatophora</taxon>
        <taxon>Helicina</taxon>
        <taxon>Helicoidea</taxon>
        <taxon>Geomitridae</taxon>
        <taxon>Candidula</taxon>
    </lineage>
</organism>
<keyword evidence="3 8" id="KW-1133">Transmembrane helix</keyword>
<protein>
    <recommendedName>
        <fullName evidence="9">G-protein coupled receptors family 1 profile domain-containing protein</fullName>
    </recommendedName>
</protein>
<proteinExistence type="predicted"/>
<comment type="caution">
    <text evidence="10">The sequence shown here is derived from an EMBL/GenBank/DDBJ whole genome shotgun (WGS) entry which is preliminary data.</text>
</comment>
<dbReference type="EMBL" id="CAJHNH020000573">
    <property type="protein sequence ID" value="CAG5118569.1"/>
    <property type="molecule type" value="Genomic_DNA"/>
</dbReference>
<dbReference type="PROSITE" id="PS50262">
    <property type="entry name" value="G_PROTEIN_RECEP_F1_2"/>
    <property type="match status" value="1"/>
</dbReference>
<dbReference type="AlphaFoldDB" id="A0A8S3YN90"/>
<dbReference type="PANTHER" id="PTHR24243:SF230">
    <property type="entry name" value="G-PROTEIN COUPLED RECEPTORS FAMILY 1 PROFILE DOMAIN-CONTAINING PROTEIN"/>
    <property type="match status" value="1"/>
</dbReference>
<evidence type="ECO:0000256" key="5">
    <source>
        <dbReference type="ARBA" id="ARBA00023136"/>
    </source>
</evidence>
<keyword evidence="5 8" id="KW-0472">Membrane</keyword>
<evidence type="ECO:0000259" key="9">
    <source>
        <dbReference type="PROSITE" id="PS50262"/>
    </source>
</evidence>
<feature type="non-terminal residue" evidence="10">
    <location>
        <position position="153"/>
    </location>
</feature>
<evidence type="ECO:0000256" key="8">
    <source>
        <dbReference type="SAM" id="Phobius"/>
    </source>
</evidence>
<accession>A0A8S3YN90</accession>
<dbReference type="SUPFAM" id="SSF81321">
    <property type="entry name" value="Family A G protein-coupled receptor-like"/>
    <property type="match status" value="1"/>
</dbReference>
<dbReference type="GO" id="GO:0004930">
    <property type="term" value="F:G protein-coupled receptor activity"/>
    <property type="evidence" value="ECO:0007669"/>
    <property type="project" value="UniProtKB-KW"/>
</dbReference>
<sequence length="153" mass="16828">MATTRETLPSEILMAVIVGSANDSRNSSLGLHPRQMPTPHGMIDFLERITSPLVCLVGTVLNLMTVGTFLSRPLKRISCCLYLAARSLAVFGFLVSVLIALTPLMNTEGICELTVFLSYICPFMSVWMVVIISVENFIRISHPARYVHTAVVT</sequence>
<evidence type="ECO:0000256" key="3">
    <source>
        <dbReference type="ARBA" id="ARBA00022989"/>
    </source>
</evidence>
<evidence type="ECO:0000256" key="4">
    <source>
        <dbReference type="ARBA" id="ARBA00023040"/>
    </source>
</evidence>
<feature type="transmembrane region" description="Helical" evidence="8">
    <location>
        <begin position="49"/>
        <end position="71"/>
    </location>
</feature>